<proteinExistence type="predicted"/>
<gene>
    <name evidence="1" type="ORF">CCR75_005642</name>
</gene>
<organism evidence="1 2">
    <name type="scientific">Bremia lactucae</name>
    <name type="common">Lettuce downy mildew</name>
    <dbReference type="NCBI Taxonomy" id="4779"/>
    <lineage>
        <taxon>Eukaryota</taxon>
        <taxon>Sar</taxon>
        <taxon>Stramenopiles</taxon>
        <taxon>Oomycota</taxon>
        <taxon>Peronosporomycetes</taxon>
        <taxon>Peronosporales</taxon>
        <taxon>Peronosporaceae</taxon>
        <taxon>Bremia</taxon>
    </lineage>
</organism>
<comment type="caution">
    <text evidence="1">The sequence shown here is derived from an EMBL/GenBank/DDBJ whole genome shotgun (WGS) entry which is preliminary data.</text>
</comment>
<name>A0A976IFV2_BRELC</name>
<evidence type="ECO:0000313" key="2">
    <source>
        <dbReference type="Proteomes" id="UP000294530"/>
    </source>
</evidence>
<accession>A0A976IFV2</accession>
<reference evidence="1 2" key="1">
    <citation type="journal article" date="2021" name="Genome Biol.">
        <title>AFLAP: assembly-free linkage analysis pipeline using k-mers from genome sequencing data.</title>
        <authorList>
            <person name="Fletcher K."/>
            <person name="Zhang L."/>
            <person name="Gil J."/>
            <person name="Han R."/>
            <person name="Cavanaugh K."/>
            <person name="Michelmore R."/>
        </authorList>
    </citation>
    <scope>NUCLEOTIDE SEQUENCE [LARGE SCALE GENOMIC DNA]</scope>
    <source>
        <strain evidence="1 2">SF5</strain>
    </source>
</reference>
<keyword evidence="2" id="KW-1185">Reference proteome</keyword>
<evidence type="ECO:0000313" key="1">
    <source>
        <dbReference type="EMBL" id="TDH69945.1"/>
    </source>
</evidence>
<protein>
    <submittedName>
        <fullName evidence="1">Uncharacterized protein</fullName>
    </submittedName>
</protein>
<dbReference type="RefSeq" id="XP_067819444.1">
    <property type="nucleotide sequence ID" value="XM_067963720.1"/>
</dbReference>
<sequence length="66" mass="7386">MFAFANGEERLIPICVQTFLHATSTSHRIQATYLEDAWKRFSALAKGVENRSASQSVGLSGRILRF</sequence>
<dbReference type="Proteomes" id="UP000294530">
    <property type="component" value="Unassembled WGS sequence"/>
</dbReference>
<dbReference type="KEGG" id="blac:94349391"/>
<dbReference type="GeneID" id="94349391"/>
<dbReference type="EMBL" id="SHOA02000008">
    <property type="protein sequence ID" value="TDH69945.1"/>
    <property type="molecule type" value="Genomic_DNA"/>
</dbReference>
<dbReference type="AlphaFoldDB" id="A0A976IFV2"/>